<sequence length="123" mass="14885">MPRQWMDRWLSKSIERQKLQETIALDEQHSEILEDRKRWNKRALEALKNNKLSDTWFSLGRESFALLPKEFVQSSLVAEEPELDQQIENIYKYLPEKRKRLELLEEEISRLTEEIVQSLENQK</sequence>
<dbReference type="GeneID" id="17089092"/>
<gene>
    <name evidence="2" type="ORF">Gasu_22670</name>
</gene>
<dbReference type="Gramene" id="EME30359">
    <property type="protein sequence ID" value="EME30359"/>
    <property type="gene ID" value="Gasu_22670"/>
</dbReference>
<dbReference type="Proteomes" id="UP000030680">
    <property type="component" value="Unassembled WGS sequence"/>
</dbReference>
<dbReference type="OrthoDB" id="10438159at2759"/>
<evidence type="ECO:0000313" key="2">
    <source>
        <dbReference type="EMBL" id="EME30359.1"/>
    </source>
</evidence>
<feature type="coiled-coil region" evidence="1">
    <location>
        <begin position="94"/>
        <end position="121"/>
    </location>
</feature>
<dbReference type="EMBL" id="KB454500">
    <property type="protein sequence ID" value="EME30359.1"/>
    <property type="molecule type" value="Genomic_DNA"/>
</dbReference>
<organism evidence="2 3">
    <name type="scientific">Galdieria sulphuraria</name>
    <name type="common">Red alga</name>
    <dbReference type="NCBI Taxonomy" id="130081"/>
    <lineage>
        <taxon>Eukaryota</taxon>
        <taxon>Rhodophyta</taxon>
        <taxon>Bangiophyceae</taxon>
        <taxon>Galdieriales</taxon>
        <taxon>Galdieriaceae</taxon>
        <taxon>Galdieria</taxon>
    </lineage>
</organism>
<protein>
    <recommendedName>
        <fullName evidence="4">P53 and DNA damage-regulated protein 1</fullName>
    </recommendedName>
</protein>
<evidence type="ECO:0000256" key="1">
    <source>
        <dbReference type="SAM" id="Coils"/>
    </source>
</evidence>
<dbReference type="KEGG" id="gsl:Gasu_22670"/>
<reference evidence="3" key="1">
    <citation type="journal article" date="2013" name="Science">
        <title>Gene transfer from bacteria and archaea facilitated evolution of an extremophilic eukaryote.</title>
        <authorList>
            <person name="Schonknecht G."/>
            <person name="Chen W.H."/>
            <person name="Ternes C.M."/>
            <person name="Barbier G.G."/>
            <person name="Shrestha R.P."/>
            <person name="Stanke M."/>
            <person name="Brautigam A."/>
            <person name="Baker B.J."/>
            <person name="Banfield J.F."/>
            <person name="Garavito R.M."/>
            <person name="Carr K."/>
            <person name="Wilkerson C."/>
            <person name="Rensing S.A."/>
            <person name="Gagneul D."/>
            <person name="Dickenson N.E."/>
            <person name="Oesterhelt C."/>
            <person name="Lercher M.J."/>
            <person name="Weber A.P."/>
        </authorList>
    </citation>
    <scope>NUCLEOTIDE SEQUENCE [LARGE SCALE GENOMIC DNA]</scope>
    <source>
        <strain evidence="3">074W</strain>
    </source>
</reference>
<name>M2Y3H6_GALSU</name>
<evidence type="ECO:0000313" key="3">
    <source>
        <dbReference type="Proteomes" id="UP000030680"/>
    </source>
</evidence>
<proteinExistence type="predicted"/>
<evidence type="ECO:0008006" key="4">
    <source>
        <dbReference type="Google" id="ProtNLM"/>
    </source>
</evidence>
<accession>M2Y3H6</accession>
<keyword evidence="1" id="KW-0175">Coiled coil</keyword>
<dbReference type="AlphaFoldDB" id="M2Y3H6"/>
<dbReference type="RefSeq" id="XP_005706879.1">
    <property type="nucleotide sequence ID" value="XM_005706822.1"/>
</dbReference>
<keyword evidence="3" id="KW-1185">Reference proteome</keyword>